<dbReference type="Gene3D" id="3.30.420.150">
    <property type="entry name" value="Exopolyphosphatase. Domain 2"/>
    <property type="match status" value="1"/>
</dbReference>
<evidence type="ECO:0000313" key="3">
    <source>
        <dbReference type="Proteomes" id="UP000470771"/>
    </source>
</evidence>
<dbReference type="CDD" id="cd24006">
    <property type="entry name" value="ASKHA_NBD_PPX_GppA"/>
    <property type="match status" value="1"/>
</dbReference>
<dbReference type="Gene3D" id="3.30.420.40">
    <property type="match status" value="1"/>
</dbReference>
<keyword evidence="3" id="KW-1185">Reference proteome</keyword>
<reference evidence="2 3" key="1">
    <citation type="submission" date="2019-12" db="EMBL/GenBank/DDBJ databases">
        <authorList>
            <person name="Zhao J."/>
        </authorList>
    </citation>
    <scope>NUCLEOTIDE SEQUENCE [LARGE SCALE GENOMIC DNA]</scope>
    <source>
        <strain evidence="2 3">S-15</strain>
    </source>
</reference>
<accession>A0A6N9NL86</accession>
<feature type="domain" description="Ppx/GppA phosphatase N-terminal" evidence="1">
    <location>
        <begin position="39"/>
        <end position="286"/>
    </location>
</feature>
<name>A0A6N9NL86_9FLAO</name>
<dbReference type="PANTHER" id="PTHR30005:SF0">
    <property type="entry name" value="RETROGRADE REGULATION PROTEIN 2"/>
    <property type="match status" value="1"/>
</dbReference>
<dbReference type="AlphaFoldDB" id="A0A6N9NL86"/>
<proteinExistence type="predicted"/>
<dbReference type="SUPFAM" id="SSF53067">
    <property type="entry name" value="Actin-like ATPase domain"/>
    <property type="match status" value="2"/>
</dbReference>
<dbReference type="InterPro" id="IPR043129">
    <property type="entry name" value="ATPase_NBD"/>
</dbReference>
<dbReference type="InterPro" id="IPR003695">
    <property type="entry name" value="Ppx_GppA_N"/>
</dbReference>
<dbReference type="Proteomes" id="UP000470771">
    <property type="component" value="Unassembled WGS sequence"/>
</dbReference>
<dbReference type="GO" id="GO:0016462">
    <property type="term" value="F:pyrophosphatase activity"/>
    <property type="evidence" value="ECO:0007669"/>
    <property type="project" value="TreeGrafter"/>
</dbReference>
<dbReference type="PANTHER" id="PTHR30005">
    <property type="entry name" value="EXOPOLYPHOSPHATASE"/>
    <property type="match status" value="1"/>
</dbReference>
<dbReference type="EMBL" id="WWNE01000008">
    <property type="protein sequence ID" value="NBG66622.1"/>
    <property type="molecule type" value="Genomic_DNA"/>
</dbReference>
<dbReference type="Pfam" id="PF02541">
    <property type="entry name" value="Ppx-GppA"/>
    <property type="match status" value="1"/>
</dbReference>
<comment type="caution">
    <text evidence="2">The sequence shown here is derived from an EMBL/GenBank/DDBJ whole genome shotgun (WGS) entry which is preliminary data.</text>
</comment>
<organism evidence="2 3">
    <name type="scientific">Acidiluteibacter ferrifornacis</name>
    <dbReference type="NCBI Taxonomy" id="2692424"/>
    <lineage>
        <taxon>Bacteria</taxon>
        <taxon>Pseudomonadati</taxon>
        <taxon>Bacteroidota</taxon>
        <taxon>Flavobacteriia</taxon>
        <taxon>Flavobacteriales</taxon>
        <taxon>Cryomorphaceae</taxon>
        <taxon>Acidiluteibacter</taxon>
    </lineage>
</organism>
<evidence type="ECO:0000313" key="2">
    <source>
        <dbReference type="EMBL" id="NBG66622.1"/>
    </source>
</evidence>
<sequence length="295" mass="32929">MRFAAIDIGSNAIRLLFSNVYETQSGPIIKKASLIRIPIRLGEDSFNLNRITEEKEAKLIKSMLAFRNLMEAYDVVSYKACATSAMRDAENGPDVIKRIFKKSGVQLNIIDGESEAELIFQTHIADALDASKTYLYMDVGGGSTEYTVFKDGEKVIARSFNIGTIRLRDNIVKEGVWDEMNTWLRMVGKKFDPDLVIGSGGNINKLFKLSSLPPMKILKNAKLKHLKEHLESFSLEDRIEVLGLRPDRADVIIPAADLFLNTLKQAKISGILVPKVGLADGIVHKLYHDYKAQNG</sequence>
<evidence type="ECO:0000259" key="1">
    <source>
        <dbReference type="Pfam" id="PF02541"/>
    </source>
</evidence>
<gene>
    <name evidence="2" type="ORF">GQN54_10900</name>
</gene>
<dbReference type="InterPro" id="IPR050273">
    <property type="entry name" value="GppA/Ppx_hydrolase"/>
</dbReference>
<protein>
    <submittedName>
        <fullName evidence="2">Exopolyphosphatase</fullName>
    </submittedName>
</protein>